<sequence length="1102" mass="118764">MAFLDTGDKIASIVGAVLALVGLWITIRTGRRRRRRGRDPRIDALRAAQRTDAAQHRYRFFGEHVPALTDLYVRPRASLGGKTRTFQATQMLTEQRHAVLLGDAGAGKSTFLATVAGDLARRGGREVAVIVPAADLVGRPLPQAIAQAVRRDLGVELPPEVFERAPARGGAWRVLVDGLDEVVGGQDRSDALWRIRELLGGTGPYRLLITSRPLAAPELAGLNVAGTGVYDLRPFDRPELNEFAHRWFAARFPSDRRRADATAGRFLARLAGARLGPVARVPLLATIAALVYEQEDDRALPSSRAELYERFVQHLLDGRGSMARFREAIEPELAGRGRSGSAVAEWLFADLHQHVGGLLRDCGAAWLADRDARLISVAAAWFRANGPDDLSRVTPGADRLLRELLLATGVCAVRGDRVVFLHQSFAEYFAAAGVSFDRDTWLAQAADPVTRSLAAFVAARRPDADALVAELEPIAAGDLIADGVQVSAPTRERTVAALVRELREETAQAPEALRILGELSLDAAVLREMLELFRDPDVSDWVRAMVADRIADVDLATGITLLEEVATTADEVVHAWITDVLAERGLPEPPVTRHIDREQKLGALARHALTRRLSDARATEVERLAAARQLAEAGDRTPLRAMAAAADTDAFQRLAVAAALADVGEPELLRDLGSGAAGSAPAMYAAAADLADRGDPAARDALAAVARTHPDYPMAFAAAARCADLGDREPLTGLARRPGQIHVRLAAARRLAALGDRRALGWLLEDRPNPHLEALAVAGLLEAGQAEQAPRMRTLLRGNRVSDDREREFQYLLAANGDDQARELLHRRMLRRSRWWKSADAAIALAAIGDRRGTAWLHQVAGDPNRYGPARVRAATGLTWLDPDSGWPVLRALTGPDVEPPLRLEAARAALIVRESADPLAGIAFDAQAPAESRAKALDSLIPLDLDPGLRRRLAELAFAGDAPVRVRLAAAPLLPEEEMRAVLAPIVAGEPDRRARIAAIELLDSIDRQAAGAAFGAVLRDRRYSRLRRWALVSSSGELLSAADARVMEDRLGDPDDGIVRFLFRMLRLLPRDPAAVLGGATAAGAGASASAADVPAPPGR</sequence>
<gene>
    <name evidence="3" type="ORF">Aiant_01230</name>
</gene>
<dbReference type="Proteomes" id="UP000676967">
    <property type="component" value="Chromosome"/>
</dbReference>
<feature type="domain" description="NACHT" evidence="2">
    <location>
        <begin position="98"/>
        <end position="250"/>
    </location>
</feature>
<feature type="transmembrane region" description="Helical" evidence="1">
    <location>
        <begin position="6"/>
        <end position="27"/>
    </location>
</feature>
<dbReference type="InterPro" id="IPR016024">
    <property type="entry name" value="ARM-type_fold"/>
</dbReference>
<keyword evidence="1" id="KW-0812">Transmembrane</keyword>
<dbReference type="InterPro" id="IPR007111">
    <property type="entry name" value="NACHT_NTPase"/>
</dbReference>
<evidence type="ECO:0000259" key="2">
    <source>
        <dbReference type="Pfam" id="PF05729"/>
    </source>
</evidence>
<accession>A0ABM7LJN6</accession>
<dbReference type="RefSeq" id="WP_212846882.1">
    <property type="nucleotide sequence ID" value="NZ_AP023356.1"/>
</dbReference>
<dbReference type="InterPro" id="IPR004155">
    <property type="entry name" value="PBS_lyase_HEAT"/>
</dbReference>
<dbReference type="SUPFAM" id="SSF52540">
    <property type="entry name" value="P-loop containing nucleoside triphosphate hydrolases"/>
    <property type="match status" value="1"/>
</dbReference>
<keyword evidence="1" id="KW-0472">Membrane</keyword>
<dbReference type="InterPro" id="IPR027417">
    <property type="entry name" value="P-loop_NTPase"/>
</dbReference>
<dbReference type="EMBL" id="AP023356">
    <property type="protein sequence ID" value="BCJ39466.1"/>
    <property type="molecule type" value="Genomic_DNA"/>
</dbReference>
<dbReference type="Pfam" id="PF05729">
    <property type="entry name" value="NACHT"/>
    <property type="match status" value="1"/>
</dbReference>
<keyword evidence="4" id="KW-1185">Reference proteome</keyword>
<evidence type="ECO:0000313" key="4">
    <source>
        <dbReference type="Proteomes" id="UP000676967"/>
    </source>
</evidence>
<protein>
    <recommendedName>
        <fullName evidence="2">NACHT domain-containing protein</fullName>
    </recommendedName>
</protein>
<proteinExistence type="predicted"/>
<evidence type="ECO:0000256" key="1">
    <source>
        <dbReference type="SAM" id="Phobius"/>
    </source>
</evidence>
<organism evidence="3 4">
    <name type="scientific">Actinoplanes ianthinogenes</name>
    <dbReference type="NCBI Taxonomy" id="122358"/>
    <lineage>
        <taxon>Bacteria</taxon>
        <taxon>Bacillati</taxon>
        <taxon>Actinomycetota</taxon>
        <taxon>Actinomycetes</taxon>
        <taxon>Micromonosporales</taxon>
        <taxon>Micromonosporaceae</taxon>
        <taxon>Actinoplanes</taxon>
    </lineage>
</organism>
<keyword evidence="1" id="KW-1133">Transmembrane helix</keyword>
<evidence type="ECO:0000313" key="3">
    <source>
        <dbReference type="EMBL" id="BCJ39466.1"/>
    </source>
</evidence>
<dbReference type="SUPFAM" id="SSF48371">
    <property type="entry name" value="ARM repeat"/>
    <property type="match status" value="1"/>
</dbReference>
<dbReference type="Gene3D" id="3.40.50.300">
    <property type="entry name" value="P-loop containing nucleotide triphosphate hydrolases"/>
    <property type="match status" value="1"/>
</dbReference>
<dbReference type="SMART" id="SM00567">
    <property type="entry name" value="EZ_HEAT"/>
    <property type="match status" value="5"/>
</dbReference>
<name>A0ABM7LJN6_9ACTN</name>
<reference evidence="3 4" key="1">
    <citation type="submission" date="2020-08" db="EMBL/GenBank/DDBJ databases">
        <title>Whole genome shotgun sequence of Actinoplanes ianthinogenes NBRC 13996.</title>
        <authorList>
            <person name="Komaki H."/>
            <person name="Tamura T."/>
        </authorList>
    </citation>
    <scope>NUCLEOTIDE SEQUENCE [LARGE SCALE GENOMIC DNA]</scope>
    <source>
        <strain evidence="3 4">NBRC 13996</strain>
    </source>
</reference>